<dbReference type="EMBL" id="VSRR010133827">
    <property type="protein sequence ID" value="MPD02934.1"/>
    <property type="molecule type" value="Genomic_DNA"/>
</dbReference>
<evidence type="ECO:0000313" key="2">
    <source>
        <dbReference type="EMBL" id="MPD02934.1"/>
    </source>
</evidence>
<dbReference type="Proteomes" id="UP000324222">
    <property type="component" value="Unassembled WGS sequence"/>
</dbReference>
<organism evidence="2 3">
    <name type="scientific">Portunus trituberculatus</name>
    <name type="common">Swimming crab</name>
    <name type="synonym">Neptunus trituberculatus</name>
    <dbReference type="NCBI Taxonomy" id="210409"/>
    <lineage>
        <taxon>Eukaryota</taxon>
        <taxon>Metazoa</taxon>
        <taxon>Ecdysozoa</taxon>
        <taxon>Arthropoda</taxon>
        <taxon>Crustacea</taxon>
        <taxon>Multicrustacea</taxon>
        <taxon>Malacostraca</taxon>
        <taxon>Eumalacostraca</taxon>
        <taxon>Eucarida</taxon>
        <taxon>Decapoda</taxon>
        <taxon>Pleocyemata</taxon>
        <taxon>Brachyura</taxon>
        <taxon>Eubrachyura</taxon>
        <taxon>Portunoidea</taxon>
        <taxon>Portunidae</taxon>
        <taxon>Portuninae</taxon>
        <taxon>Portunus</taxon>
    </lineage>
</organism>
<comment type="caution">
    <text evidence="2">The sequence shown here is derived from an EMBL/GenBank/DDBJ whole genome shotgun (WGS) entry which is preliminary data.</text>
</comment>
<feature type="region of interest" description="Disordered" evidence="1">
    <location>
        <begin position="1"/>
        <end position="20"/>
    </location>
</feature>
<proteinExistence type="predicted"/>
<protein>
    <submittedName>
        <fullName evidence="2">Uncharacterized protein</fullName>
    </submittedName>
</protein>
<dbReference type="AlphaFoldDB" id="A0A5B7K8J2"/>
<reference evidence="2 3" key="1">
    <citation type="submission" date="2019-05" db="EMBL/GenBank/DDBJ databases">
        <title>Another draft genome of Portunus trituberculatus and its Hox gene families provides insights of decapod evolution.</title>
        <authorList>
            <person name="Jeong J.-H."/>
            <person name="Song I."/>
            <person name="Kim S."/>
            <person name="Choi T."/>
            <person name="Kim D."/>
            <person name="Ryu S."/>
            <person name="Kim W."/>
        </authorList>
    </citation>
    <scope>NUCLEOTIDE SEQUENCE [LARGE SCALE GENOMIC DNA]</scope>
    <source>
        <tissue evidence="2">Muscle</tissue>
    </source>
</reference>
<evidence type="ECO:0000256" key="1">
    <source>
        <dbReference type="SAM" id="MobiDB-lite"/>
    </source>
</evidence>
<feature type="compositionally biased region" description="Polar residues" evidence="1">
    <location>
        <begin position="10"/>
        <end position="19"/>
    </location>
</feature>
<sequence length="50" mass="5380">MGMVRARPCRQNQHATTGSLVRPSQLRDQGFRASVNQLFPSAGVLGRAGV</sequence>
<accession>A0A5B7K8J2</accession>
<name>A0A5B7K8J2_PORTR</name>
<evidence type="ECO:0000313" key="3">
    <source>
        <dbReference type="Proteomes" id="UP000324222"/>
    </source>
</evidence>
<gene>
    <name evidence="2" type="ORF">E2C01_098543</name>
</gene>
<keyword evidence="3" id="KW-1185">Reference proteome</keyword>